<dbReference type="AlphaFoldDB" id="A0A1M6BNF0"/>
<reference evidence="2" key="1">
    <citation type="submission" date="2016-11" db="EMBL/GenBank/DDBJ databases">
        <authorList>
            <person name="Varghese N."/>
            <person name="Submissions S."/>
        </authorList>
    </citation>
    <scope>NUCLEOTIDE SEQUENCE [LARGE SCALE GENOMIC DNA]</scope>
    <source>
        <strain evidence="2">DSM 26884</strain>
    </source>
</reference>
<keyword evidence="2" id="KW-1185">Reference proteome</keyword>
<dbReference type="EMBL" id="FQZN01000003">
    <property type="protein sequence ID" value="SHI50249.1"/>
    <property type="molecule type" value="Genomic_DNA"/>
</dbReference>
<dbReference type="GeneID" id="92710895"/>
<accession>A0A1M6BNF0</accession>
<dbReference type="eggNOG" id="COG3616">
    <property type="taxonomic scope" value="Bacteria"/>
</dbReference>
<dbReference type="Proteomes" id="UP000184192">
    <property type="component" value="Unassembled WGS sequence"/>
</dbReference>
<evidence type="ECO:0000313" key="1">
    <source>
        <dbReference type="EMBL" id="SHI50249.1"/>
    </source>
</evidence>
<dbReference type="InterPro" id="IPR021341">
    <property type="entry name" value="DUF2958"/>
</dbReference>
<sequence>MASRLITPALEERLKSYPLYSQDGKGKDAVCVAIFFIGHVRWFVLEGQPEGNDTTLFTIVCGLHETEYGYTSVNEMESVKVDGSKYGVDEIFQVEQLDGFKPVKLKSIPDEDLQTFLNRMEKK</sequence>
<evidence type="ECO:0008006" key="3">
    <source>
        <dbReference type="Google" id="ProtNLM"/>
    </source>
</evidence>
<gene>
    <name evidence="1" type="ORF">SAMN05444350_10376</name>
</gene>
<dbReference type="RefSeq" id="WP_025830742.1">
    <property type="nucleotide sequence ID" value="NZ_FQZN01000003.1"/>
</dbReference>
<evidence type="ECO:0000313" key="2">
    <source>
        <dbReference type="Proteomes" id="UP000184192"/>
    </source>
</evidence>
<organism evidence="1 2">
    <name type="scientific">Bacteroides stercorirosoris</name>
    <dbReference type="NCBI Taxonomy" id="871324"/>
    <lineage>
        <taxon>Bacteria</taxon>
        <taxon>Pseudomonadati</taxon>
        <taxon>Bacteroidota</taxon>
        <taxon>Bacteroidia</taxon>
        <taxon>Bacteroidales</taxon>
        <taxon>Bacteroidaceae</taxon>
        <taxon>Bacteroides</taxon>
    </lineage>
</organism>
<name>A0A1M6BNF0_9BACE</name>
<proteinExistence type="predicted"/>
<dbReference type="Pfam" id="PF11171">
    <property type="entry name" value="DUF2958"/>
    <property type="match status" value="1"/>
</dbReference>
<protein>
    <recommendedName>
        <fullName evidence="3">DUF2958 domain-containing protein</fullName>
    </recommendedName>
</protein>